<proteinExistence type="inferred from homology"/>
<comment type="subunit">
    <text evidence="8">Interacts with PBP1a.</text>
</comment>
<feature type="chain" id="PRO_5043551015" description="Penicillin-binding protein activator LpoA" evidence="10">
    <location>
        <begin position="32"/>
        <end position="696"/>
    </location>
</feature>
<feature type="region of interest" description="Disordered" evidence="9">
    <location>
        <begin position="239"/>
        <end position="261"/>
    </location>
</feature>
<accession>A0AAV3KG65</accession>
<dbReference type="InterPro" id="IPR028082">
    <property type="entry name" value="Peripla_BP_I"/>
</dbReference>
<evidence type="ECO:0000256" key="4">
    <source>
        <dbReference type="ARBA" id="ARBA00023136"/>
    </source>
</evidence>
<keyword evidence="1 8" id="KW-0732">Signal</keyword>
<keyword evidence="6 8" id="KW-0998">Cell outer membrane</keyword>
<dbReference type="GO" id="GO:0009252">
    <property type="term" value="P:peptidoglycan biosynthetic process"/>
    <property type="evidence" value="ECO:0007669"/>
    <property type="project" value="UniProtKB-UniRule"/>
</dbReference>
<dbReference type="PANTHER" id="PTHR38038:SF1">
    <property type="entry name" value="PENICILLIN-BINDING PROTEIN ACTIVATOR LPOA"/>
    <property type="match status" value="1"/>
</dbReference>
<evidence type="ECO:0000256" key="9">
    <source>
        <dbReference type="SAM" id="MobiDB-lite"/>
    </source>
</evidence>
<evidence type="ECO:0000256" key="8">
    <source>
        <dbReference type="HAMAP-Rule" id="MF_01890"/>
    </source>
</evidence>
<dbReference type="AlphaFoldDB" id="A0AAV3KG65"/>
<dbReference type="Proteomes" id="UP000017142">
    <property type="component" value="Unassembled WGS sequence"/>
</dbReference>
<dbReference type="HAMAP" id="MF_01890">
    <property type="entry name" value="LpoA"/>
    <property type="match status" value="1"/>
</dbReference>
<gene>
    <name evidence="8" type="primary">lpoA</name>
    <name evidence="11" type="ORF">A544_0342</name>
</gene>
<keyword evidence="3 8" id="KW-0573">Peptidoglycan synthesis</keyword>
<dbReference type="Gene3D" id="1.25.40.10">
    <property type="entry name" value="Tetratricopeptide repeat domain"/>
    <property type="match status" value="1"/>
</dbReference>
<keyword evidence="5" id="KW-0564">Palmitate</keyword>
<reference evidence="12" key="1">
    <citation type="journal article" date="2013" name="Diversity">
        <title>Genome Sequence of Dickeya solani, a New soft Rot Pathogen of Potato, Suggests its Emergence May Be Related to a Novel Combination of Non-Ribosomal Peptide/Polyketide Synthetase Clusters.</title>
        <authorList>
            <person name="Garlant L."/>
            <person name="Koskinen P."/>
            <person name="Rouhiainen L."/>
            <person name="Laine P."/>
            <person name="Paulin L."/>
            <person name="Auvinen P."/>
            <person name="Holm L."/>
            <person name="Pirhonen M."/>
        </authorList>
    </citation>
    <scope>NUCLEOTIDE SEQUENCE [LARGE SCALE GENOMIC DNA]</scope>
    <source>
        <strain evidence="12">D s0432-1</strain>
    </source>
</reference>
<comment type="caution">
    <text evidence="11">The sequence shown here is derived from an EMBL/GenBank/DDBJ whole genome shotgun (WGS) entry which is preliminary data.</text>
</comment>
<dbReference type="RefSeq" id="WP_022631855.1">
    <property type="nucleotide sequence ID" value="NZ_AMWE01000001.1"/>
</dbReference>
<evidence type="ECO:0000256" key="6">
    <source>
        <dbReference type="ARBA" id="ARBA00023237"/>
    </source>
</evidence>
<dbReference type="InterPro" id="IPR007443">
    <property type="entry name" value="LpoA"/>
</dbReference>
<organism evidence="11 12">
    <name type="scientific">Dickeya solani D s0432-1</name>
    <dbReference type="NCBI Taxonomy" id="1231725"/>
    <lineage>
        <taxon>Bacteria</taxon>
        <taxon>Pseudomonadati</taxon>
        <taxon>Pseudomonadota</taxon>
        <taxon>Gammaproteobacteria</taxon>
        <taxon>Enterobacterales</taxon>
        <taxon>Pectobacteriaceae</taxon>
        <taxon>Dickeya</taxon>
    </lineage>
</organism>
<name>A0AAV3KG65_9GAMM</name>
<dbReference type="GO" id="GO:0031241">
    <property type="term" value="C:periplasmic side of cell outer membrane"/>
    <property type="evidence" value="ECO:0007669"/>
    <property type="project" value="UniProtKB-UniRule"/>
</dbReference>
<dbReference type="Gene3D" id="1.25.40.650">
    <property type="match status" value="1"/>
</dbReference>
<dbReference type="InterPro" id="IPR011990">
    <property type="entry name" value="TPR-like_helical_dom_sf"/>
</dbReference>
<sequence>MLPLNSVRTHAGRLIPVMLAALFLAGCPSQAPQGTAAQQHVEGKAGASSDYYLQQMQQSGDDSKADWQLLAIHALIQEGKLPQANGQLNALPSQLNDKQRQEQRLLLAELAVAQNDLNAANSTLAQLDVKSLSPQLQERYYQTQIKAAQDRPSLTLIRAYIGLEPLLQGDAHQRNIDQTWVALTRLTQQDLGAMVINVDENTLQGWLDLLNLWQTKAQVPSDLQAAIEDWKRRYPRHPAAKQLPSQLGGTPPAATAQPGESAPAAGNAIALLLPLNGQAQAFANAIQQGFSAARSGQVSLAMPAQPAQTAQSASTEATTTSPAATATPSGTSPAAPTASSAPSATATAVPALTTAAASTIPVTASTIPVTASTIPVKVYDTSNQTLANVIAQAQKDGATTIVGPLLKNEVEQLPGLNPSLNVLALNQPEHIQPNPNICYFALSPEDEAADAAQFIHKQGKQHPLILAPRGNLGDRVVAAFAKSWQQQAGGVVLQQRTGGVYDLKQALNSGAGIPLNGQPVITAASTPQSSTTVGGLTIPNQAPPIATVTSDGNVDAVYIIATPDELTLLKPMIDMRNKGALRPALYASSRSYQAGLGPDFRFEMEGLQFSDIPLLTGASPALMQQISTQFRNDYSLVRLFAMGMDAWKLASDFSQLHQPGNSLSGATGVLSTSPDCVVNRKLTWLQFRQGQLVPAS</sequence>
<comment type="similarity">
    <text evidence="8">Belongs to the LpoA family.</text>
</comment>
<feature type="region of interest" description="Disordered" evidence="9">
    <location>
        <begin position="302"/>
        <end position="342"/>
    </location>
</feature>
<comment type="function">
    <text evidence="8">Regulator of peptidoglycan synthesis that is essential for the function of penicillin-binding protein 1A (PBP1a).</text>
</comment>
<evidence type="ECO:0000256" key="2">
    <source>
        <dbReference type="ARBA" id="ARBA00022960"/>
    </source>
</evidence>
<dbReference type="CDD" id="cd06339">
    <property type="entry name" value="PBP1_YraM_LppC_lipoprotein-like"/>
    <property type="match status" value="1"/>
</dbReference>
<keyword evidence="4 8" id="KW-0472">Membrane</keyword>
<feature type="signal peptide" evidence="10">
    <location>
        <begin position="1"/>
        <end position="31"/>
    </location>
</feature>
<evidence type="ECO:0000313" key="11">
    <source>
        <dbReference type="EMBL" id="ERO59371.1"/>
    </source>
</evidence>
<evidence type="ECO:0000256" key="10">
    <source>
        <dbReference type="SAM" id="SignalP"/>
    </source>
</evidence>
<evidence type="ECO:0000256" key="7">
    <source>
        <dbReference type="ARBA" id="ARBA00023288"/>
    </source>
</evidence>
<keyword evidence="2 8" id="KW-0133">Cell shape</keyword>
<dbReference type="PANTHER" id="PTHR38038">
    <property type="entry name" value="PENICILLIN-BINDING PROTEIN ACTIVATOR LPOA"/>
    <property type="match status" value="1"/>
</dbReference>
<dbReference type="GO" id="GO:0030234">
    <property type="term" value="F:enzyme regulator activity"/>
    <property type="evidence" value="ECO:0007669"/>
    <property type="project" value="UniProtKB-UniRule"/>
</dbReference>
<dbReference type="Pfam" id="PF04348">
    <property type="entry name" value="LppC"/>
    <property type="match status" value="2"/>
</dbReference>
<dbReference type="GO" id="GO:0008360">
    <property type="term" value="P:regulation of cell shape"/>
    <property type="evidence" value="ECO:0007669"/>
    <property type="project" value="UniProtKB-KW"/>
</dbReference>
<keyword evidence="7" id="KW-0449">Lipoprotein</keyword>
<protein>
    <recommendedName>
        <fullName evidence="8">Penicillin-binding protein activator LpoA</fullName>
        <shortName evidence="8">PBP activator LpoA</shortName>
    </recommendedName>
</protein>
<dbReference type="GeneID" id="43519069"/>
<evidence type="ECO:0000256" key="3">
    <source>
        <dbReference type="ARBA" id="ARBA00022984"/>
    </source>
</evidence>
<dbReference type="SUPFAM" id="SSF53822">
    <property type="entry name" value="Periplasmic binding protein-like I"/>
    <property type="match status" value="1"/>
</dbReference>
<evidence type="ECO:0000256" key="1">
    <source>
        <dbReference type="ARBA" id="ARBA00022729"/>
    </source>
</evidence>
<dbReference type="EMBL" id="AMWE01000001">
    <property type="protein sequence ID" value="ERO59371.1"/>
    <property type="molecule type" value="Genomic_DNA"/>
</dbReference>
<dbReference type="Gene3D" id="3.40.50.2300">
    <property type="match status" value="2"/>
</dbReference>
<evidence type="ECO:0000256" key="5">
    <source>
        <dbReference type="ARBA" id="ARBA00023139"/>
    </source>
</evidence>
<evidence type="ECO:0000313" key="12">
    <source>
        <dbReference type="Proteomes" id="UP000017142"/>
    </source>
</evidence>